<name>A0A840SMV4_9RHOB</name>
<dbReference type="Pfam" id="PF07298">
    <property type="entry name" value="NnrU"/>
    <property type="match status" value="1"/>
</dbReference>
<evidence type="ECO:0000313" key="8">
    <source>
        <dbReference type="Proteomes" id="UP000549457"/>
    </source>
</evidence>
<feature type="domain" description="NnrU" evidence="6">
    <location>
        <begin position="3"/>
        <end position="181"/>
    </location>
</feature>
<protein>
    <submittedName>
        <fullName evidence="7">Putative membrane protein</fullName>
    </submittedName>
</protein>
<feature type="transmembrane region" description="Helical" evidence="5">
    <location>
        <begin position="69"/>
        <end position="88"/>
    </location>
</feature>
<feature type="transmembrane region" description="Helical" evidence="5">
    <location>
        <begin position="157"/>
        <end position="178"/>
    </location>
</feature>
<dbReference type="Proteomes" id="UP000549457">
    <property type="component" value="Unassembled WGS sequence"/>
</dbReference>
<keyword evidence="4 5" id="KW-0472">Membrane</keyword>
<dbReference type="GO" id="GO:0016020">
    <property type="term" value="C:membrane"/>
    <property type="evidence" value="ECO:0007669"/>
    <property type="project" value="UniProtKB-SubCell"/>
</dbReference>
<evidence type="ECO:0000313" key="7">
    <source>
        <dbReference type="EMBL" id="MBB5220763.1"/>
    </source>
</evidence>
<keyword evidence="3 5" id="KW-1133">Transmembrane helix</keyword>
<evidence type="ECO:0000259" key="6">
    <source>
        <dbReference type="Pfam" id="PF07298"/>
    </source>
</evidence>
<keyword evidence="8" id="KW-1185">Reference proteome</keyword>
<keyword evidence="2 5" id="KW-0812">Transmembrane</keyword>
<evidence type="ECO:0000256" key="1">
    <source>
        <dbReference type="ARBA" id="ARBA00004141"/>
    </source>
</evidence>
<feature type="transmembrane region" description="Helical" evidence="5">
    <location>
        <begin position="108"/>
        <end position="136"/>
    </location>
</feature>
<sequence length="186" mass="20114">MTLLVLGLVIWTAAHLFKPLMPEARGALAGQLGEGPSKGVMAFVIAIALILMIIGFRQAPVENVWFPPAWTKHLNNLLMLIAVALFGLRHAKSRARGWVRDPMLTGVVVWAVAHLLVNGDVASIVLFGWLGIWALVEMVFARSKPAAPLPAPSTAGEIRFVLITLVVYGVIAAIHTWLGYPPFPQG</sequence>
<evidence type="ECO:0000256" key="3">
    <source>
        <dbReference type="ARBA" id="ARBA00022989"/>
    </source>
</evidence>
<gene>
    <name evidence="7" type="ORF">HNP73_000684</name>
</gene>
<comment type="subcellular location">
    <subcellularLocation>
        <location evidence="1">Membrane</location>
        <topology evidence="1">Multi-pass membrane protein</topology>
    </subcellularLocation>
</comment>
<organism evidence="7 8">
    <name type="scientific">Amaricoccus macauensis</name>
    <dbReference type="NCBI Taxonomy" id="57001"/>
    <lineage>
        <taxon>Bacteria</taxon>
        <taxon>Pseudomonadati</taxon>
        <taxon>Pseudomonadota</taxon>
        <taxon>Alphaproteobacteria</taxon>
        <taxon>Rhodobacterales</taxon>
        <taxon>Paracoccaceae</taxon>
        <taxon>Amaricoccus</taxon>
    </lineage>
</organism>
<evidence type="ECO:0000256" key="4">
    <source>
        <dbReference type="ARBA" id="ARBA00023136"/>
    </source>
</evidence>
<feature type="transmembrane region" description="Helical" evidence="5">
    <location>
        <begin position="39"/>
        <end position="57"/>
    </location>
</feature>
<dbReference type="InterPro" id="IPR009915">
    <property type="entry name" value="NnrU_dom"/>
</dbReference>
<accession>A0A840SMV4</accession>
<comment type="caution">
    <text evidence="7">The sequence shown here is derived from an EMBL/GenBank/DDBJ whole genome shotgun (WGS) entry which is preliminary data.</text>
</comment>
<reference evidence="7 8" key="1">
    <citation type="submission" date="2020-08" db="EMBL/GenBank/DDBJ databases">
        <title>Genomic Encyclopedia of Type Strains, Phase IV (KMG-IV): sequencing the most valuable type-strain genomes for metagenomic binning, comparative biology and taxonomic classification.</title>
        <authorList>
            <person name="Goeker M."/>
        </authorList>
    </citation>
    <scope>NUCLEOTIDE SEQUENCE [LARGE SCALE GENOMIC DNA]</scope>
    <source>
        <strain evidence="7 8">DSM 101730</strain>
    </source>
</reference>
<proteinExistence type="predicted"/>
<evidence type="ECO:0000256" key="5">
    <source>
        <dbReference type="SAM" id="Phobius"/>
    </source>
</evidence>
<dbReference type="EMBL" id="JACHFM010000001">
    <property type="protein sequence ID" value="MBB5220763.1"/>
    <property type="molecule type" value="Genomic_DNA"/>
</dbReference>
<dbReference type="RefSeq" id="WP_184147103.1">
    <property type="nucleotide sequence ID" value="NZ_JACHFM010000001.1"/>
</dbReference>
<evidence type="ECO:0000256" key="2">
    <source>
        <dbReference type="ARBA" id="ARBA00022692"/>
    </source>
</evidence>
<dbReference type="AlphaFoldDB" id="A0A840SMV4"/>